<reference evidence="2" key="2">
    <citation type="submission" date="2019-10" db="EMBL/GenBank/DDBJ databases">
        <title>Conservation and host-specific expression of non-tandemly repeated heterogenous ribosome RNA gene in arbuscular mycorrhizal fungi.</title>
        <authorList>
            <person name="Maeda T."/>
            <person name="Kobayashi Y."/>
            <person name="Nakagawa T."/>
            <person name="Ezawa T."/>
            <person name="Yamaguchi K."/>
            <person name="Bino T."/>
            <person name="Nishimoto Y."/>
            <person name="Shigenobu S."/>
            <person name="Kawaguchi M."/>
        </authorList>
    </citation>
    <scope>NUCLEOTIDE SEQUENCE</scope>
    <source>
        <strain evidence="2">HR1</strain>
    </source>
</reference>
<accession>A0A2Z6S1T1</accession>
<keyword evidence="3" id="KW-1185">Reference proteome</keyword>
<evidence type="ECO:0000313" key="3">
    <source>
        <dbReference type="Proteomes" id="UP000247702"/>
    </source>
</evidence>
<dbReference type="Proteomes" id="UP000615446">
    <property type="component" value="Unassembled WGS sequence"/>
</dbReference>
<comment type="caution">
    <text evidence="1">The sequence shown here is derived from an EMBL/GenBank/DDBJ whole genome shotgun (WGS) entry which is preliminary data.</text>
</comment>
<reference evidence="1 3" key="1">
    <citation type="submission" date="2017-11" db="EMBL/GenBank/DDBJ databases">
        <title>The genome of Rhizophagus clarus HR1 reveals common genetic basis of auxotrophy among arbuscular mycorrhizal fungi.</title>
        <authorList>
            <person name="Kobayashi Y."/>
        </authorList>
    </citation>
    <scope>NUCLEOTIDE SEQUENCE [LARGE SCALE GENOMIC DNA]</scope>
    <source>
        <strain evidence="1 3">HR1</strain>
    </source>
</reference>
<dbReference type="AlphaFoldDB" id="A0A2Z6S1T1"/>
<sequence>MTPYLPDDCIYDILEYLQDFRDFRSILFNCMLVNRFWCRTAIPLLYANPFATCKKGIILTFTLCFSKEEILQLKNQMNNNFMININDEYKPLFDYPKYLKIYNYSSINFTILGWINSYKRKYKKFCSIFNQLILNHCINIDRFNIDLVKLDSFIEFNPELNIPISNLTKLNSLTLELAKLQAFKHEIGKEFLNNIIIHCLNLKKLEIFEITQPIVSRESLRTDTTEKICELIRKQNNLEKFISSHYLTNNILLSLKFQQHSLVSIEFSRIDFSNISFDNFIHLYNLNYLRFSNCFDMKQSKNDRYEILKSASFKLKNLKFGFNNWNENIEPTIIKYSGSSLQKLSMYENSITNSNIQNISMYCLNLLTLEISIFGNMNLIETSFFKNLENSKLRKLNIFIYNNTQNDPNDTHESLMKLANNLSINIKEISFWFTTYKPSFFIKIFLEKCHNYLEKISLEIKQMINVSVEEFLKAILNYIEKSNNSLKIFNIITTDRKRLNDEESRILDEIKVKGVKIVTNL</sequence>
<dbReference type="InterPro" id="IPR032675">
    <property type="entry name" value="LRR_dom_sf"/>
</dbReference>
<dbReference type="STRING" id="94130.A0A2Z6S1T1"/>
<dbReference type="Gene3D" id="3.80.10.10">
    <property type="entry name" value="Ribonuclease Inhibitor"/>
    <property type="match status" value="1"/>
</dbReference>
<gene>
    <name evidence="2" type="ORF">RCL2_000312200</name>
    <name evidence="1" type="ORF">RclHR1_08650009</name>
</gene>
<dbReference type="EMBL" id="BEXD01004276">
    <property type="protein sequence ID" value="GBC09166.1"/>
    <property type="molecule type" value="Genomic_DNA"/>
</dbReference>
<dbReference type="EMBL" id="BLAL01000017">
    <property type="protein sequence ID" value="GES75701.1"/>
    <property type="molecule type" value="Genomic_DNA"/>
</dbReference>
<proteinExistence type="predicted"/>
<evidence type="ECO:0000313" key="1">
    <source>
        <dbReference type="EMBL" id="GBC09166.1"/>
    </source>
</evidence>
<name>A0A2Z6S1T1_9GLOM</name>
<protein>
    <submittedName>
        <fullName evidence="1">Uncharacterized protein</fullName>
    </submittedName>
</protein>
<evidence type="ECO:0000313" key="2">
    <source>
        <dbReference type="EMBL" id="GES75701.1"/>
    </source>
</evidence>
<organism evidence="1 3">
    <name type="scientific">Rhizophagus clarus</name>
    <dbReference type="NCBI Taxonomy" id="94130"/>
    <lineage>
        <taxon>Eukaryota</taxon>
        <taxon>Fungi</taxon>
        <taxon>Fungi incertae sedis</taxon>
        <taxon>Mucoromycota</taxon>
        <taxon>Glomeromycotina</taxon>
        <taxon>Glomeromycetes</taxon>
        <taxon>Glomerales</taxon>
        <taxon>Glomeraceae</taxon>
        <taxon>Rhizophagus</taxon>
    </lineage>
</organism>
<dbReference type="SUPFAM" id="SSF52047">
    <property type="entry name" value="RNI-like"/>
    <property type="match status" value="1"/>
</dbReference>
<dbReference type="CDD" id="cd09917">
    <property type="entry name" value="F-box_SF"/>
    <property type="match status" value="1"/>
</dbReference>
<dbReference type="OrthoDB" id="2444741at2759"/>
<dbReference type="Proteomes" id="UP000247702">
    <property type="component" value="Unassembled WGS sequence"/>
</dbReference>